<proteinExistence type="inferred from homology"/>
<protein>
    <submittedName>
        <fullName evidence="6">Uncharacterized protein LOC106465534</fullName>
    </submittedName>
</protein>
<feature type="signal peptide" evidence="3">
    <location>
        <begin position="1"/>
        <end position="23"/>
    </location>
</feature>
<evidence type="ECO:0000256" key="3">
    <source>
        <dbReference type="SAM" id="SignalP"/>
    </source>
</evidence>
<reference evidence="6" key="1">
    <citation type="submission" date="2025-08" db="UniProtKB">
        <authorList>
            <consortium name="RefSeq"/>
        </authorList>
    </citation>
    <scope>IDENTIFICATION</scope>
    <source>
        <tissue evidence="6">Muscle</tissue>
    </source>
</reference>
<evidence type="ECO:0000313" key="6">
    <source>
        <dbReference type="RefSeq" id="XP_013781212.2"/>
    </source>
</evidence>
<keyword evidence="3" id="KW-0732">Signal</keyword>
<dbReference type="GeneID" id="106465534"/>
<evidence type="ECO:0000256" key="2">
    <source>
        <dbReference type="SAM" id="MobiDB-lite"/>
    </source>
</evidence>
<comment type="similarity">
    <text evidence="1">Belongs to the PDGF/VEGF growth factor family.</text>
</comment>
<dbReference type="Proteomes" id="UP000694941">
    <property type="component" value="Unplaced"/>
</dbReference>
<dbReference type="SUPFAM" id="SSF57501">
    <property type="entry name" value="Cystine-knot cytokines"/>
    <property type="match status" value="1"/>
</dbReference>
<gene>
    <name evidence="6" type="primary">LOC106465534</name>
</gene>
<dbReference type="PANTHER" id="PTHR21719:SF1">
    <property type="entry name" value="FI06402P-RELATED"/>
    <property type="match status" value="1"/>
</dbReference>
<dbReference type="PROSITE" id="PS50278">
    <property type="entry name" value="PDGF_2"/>
    <property type="match status" value="1"/>
</dbReference>
<keyword evidence="5" id="KW-1185">Reference proteome</keyword>
<keyword evidence="1" id="KW-0339">Growth factor</keyword>
<feature type="region of interest" description="Disordered" evidence="2">
    <location>
        <begin position="42"/>
        <end position="69"/>
    </location>
</feature>
<name>A0ABM1BFX8_LIMPO</name>
<evidence type="ECO:0000259" key="4">
    <source>
        <dbReference type="PROSITE" id="PS50278"/>
    </source>
</evidence>
<dbReference type="SMART" id="SM00141">
    <property type="entry name" value="PDGF"/>
    <property type="match status" value="1"/>
</dbReference>
<dbReference type="InterPro" id="IPR029034">
    <property type="entry name" value="Cystine-knot_cytokine"/>
</dbReference>
<dbReference type="InterPro" id="IPR000072">
    <property type="entry name" value="PDGF/VEGF_dom"/>
</dbReference>
<evidence type="ECO:0000256" key="1">
    <source>
        <dbReference type="RuleBase" id="RU003818"/>
    </source>
</evidence>
<dbReference type="PANTHER" id="PTHR21719">
    <property type="entry name" value="FI06402P-RELATED"/>
    <property type="match status" value="1"/>
</dbReference>
<dbReference type="Pfam" id="PF00341">
    <property type="entry name" value="PDGF"/>
    <property type="match status" value="1"/>
</dbReference>
<dbReference type="RefSeq" id="XP_013781212.2">
    <property type="nucleotide sequence ID" value="XM_013925758.2"/>
</dbReference>
<dbReference type="Gene3D" id="2.10.90.10">
    <property type="entry name" value="Cystine-knot cytokines"/>
    <property type="match status" value="1"/>
</dbReference>
<feature type="chain" id="PRO_5045747632" evidence="3">
    <location>
        <begin position="24"/>
        <end position="355"/>
    </location>
</feature>
<sequence length="355" mass="41270">MFSLSTYLAFSTWLCLCPYHTHAVSASTSRQRLQSLLGQSSYSSSVTPESKEYTDWPPEGGSGQLNEGNRSEVLNSYQQFYHTFYGTPEAVNDLQRTSGPIGREKLFITQNIQQKLEDVRRANDHFLEIRSRAECKTPHPQVVRVKDYFPDISKYYVPHCTILHRCSDETGCCEDGLHKCGPLQIEEVTLYFYTLHLKDNGMRTGWNNAVEKLLFINHTQCECQPINNRPRIRDNLLQPITNNSQHQGLPSEKRSKCPECPVPFHRREYPDGRCSCDCFDRQKPCLRIKRGRDALADIERRCVLAGYCHIPDCEYGPYDATSGKCPKRPEDYTRKKHQDRSHNRHYHRWAFLERD</sequence>
<evidence type="ECO:0000313" key="5">
    <source>
        <dbReference type="Proteomes" id="UP000694941"/>
    </source>
</evidence>
<accession>A0ABM1BFX8</accession>
<organism evidence="5 6">
    <name type="scientific">Limulus polyphemus</name>
    <name type="common">Atlantic horseshoe crab</name>
    <dbReference type="NCBI Taxonomy" id="6850"/>
    <lineage>
        <taxon>Eukaryota</taxon>
        <taxon>Metazoa</taxon>
        <taxon>Ecdysozoa</taxon>
        <taxon>Arthropoda</taxon>
        <taxon>Chelicerata</taxon>
        <taxon>Merostomata</taxon>
        <taxon>Xiphosura</taxon>
        <taxon>Limulidae</taxon>
        <taxon>Limulus</taxon>
    </lineage>
</organism>
<feature type="domain" description="Platelet-derived growth factor (PDGF) family profile" evidence="4">
    <location>
        <begin position="126"/>
        <end position="228"/>
    </location>
</feature>